<comment type="caution">
    <text evidence="2">The sequence shown here is derived from an EMBL/GenBank/DDBJ whole genome shotgun (WGS) entry which is preliminary data.</text>
</comment>
<evidence type="ECO:0000313" key="2">
    <source>
        <dbReference type="EMBL" id="RDK00445.1"/>
    </source>
</evidence>
<proteinExistence type="predicted"/>
<evidence type="ECO:0000256" key="1">
    <source>
        <dbReference type="SAM" id="MobiDB-lite"/>
    </source>
</evidence>
<dbReference type="EMBL" id="QHKS01000015">
    <property type="protein sequence ID" value="RDK00445.1"/>
    <property type="molecule type" value="Genomic_DNA"/>
</dbReference>
<keyword evidence="3" id="KW-1185">Reference proteome</keyword>
<dbReference type="AlphaFoldDB" id="A0A370N4H9"/>
<reference evidence="3" key="1">
    <citation type="submission" date="2018-05" db="EMBL/GenBank/DDBJ databases">
        <authorList>
            <person name="Feng T."/>
        </authorList>
    </citation>
    <scope>NUCLEOTIDE SEQUENCE [LARGE SCALE GENOMIC DNA]</scope>
    <source>
        <strain evidence="3">S27</strain>
    </source>
</reference>
<gene>
    <name evidence="2" type="ORF">DLM46_22590</name>
</gene>
<sequence>MSTSASMSVSMRSSMSGATSASMSTPISASTGAAGNETGKRAICQPPRSLTRGDKGDFA</sequence>
<accession>A0A370N4H9</accession>
<name>A0A370N4H9_9BURK</name>
<protein>
    <submittedName>
        <fullName evidence="2">Uncharacterized protein</fullName>
    </submittedName>
</protein>
<evidence type="ECO:0000313" key="3">
    <source>
        <dbReference type="Proteomes" id="UP000254875"/>
    </source>
</evidence>
<organism evidence="2 3">
    <name type="scientific">Paraburkholderia lacunae</name>
    <dbReference type="NCBI Taxonomy" id="2211104"/>
    <lineage>
        <taxon>Bacteria</taxon>
        <taxon>Pseudomonadati</taxon>
        <taxon>Pseudomonadota</taxon>
        <taxon>Betaproteobacteria</taxon>
        <taxon>Burkholderiales</taxon>
        <taxon>Burkholderiaceae</taxon>
        <taxon>Paraburkholderia</taxon>
    </lineage>
</organism>
<feature type="compositionally biased region" description="Low complexity" evidence="1">
    <location>
        <begin position="1"/>
        <end position="25"/>
    </location>
</feature>
<dbReference type="Proteomes" id="UP000254875">
    <property type="component" value="Unassembled WGS sequence"/>
</dbReference>
<feature type="region of interest" description="Disordered" evidence="1">
    <location>
        <begin position="1"/>
        <end position="59"/>
    </location>
</feature>